<feature type="compositionally biased region" description="Low complexity" evidence="1">
    <location>
        <begin position="1172"/>
        <end position="1201"/>
    </location>
</feature>
<feature type="region of interest" description="Disordered" evidence="1">
    <location>
        <begin position="966"/>
        <end position="1253"/>
    </location>
</feature>
<organism evidence="2 3">
    <name type="scientific">Colletotrichum sojae</name>
    <dbReference type="NCBI Taxonomy" id="2175907"/>
    <lineage>
        <taxon>Eukaryota</taxon>
        <taxon>Fungi</taxon>
        <taxon>Dikarya</taxon>
        <taxon>Ascomycota</taxon>
        <taxon>Pezizomycotina</taxon>
        <taxon>Sordariomycetes</taxon>
        <taxon>Hypocreomycetidae</taxon>
        <taxon>Glomerellales</taxon>
        <taxon>Glomerellaceae</taxon>
        <taxon>Colletotrichum</taxon>
        <taxon>Colletotrichum orchidearum species complex</taxon>
    </lineage>
</organism>
<feature type="region of interest" description="Disordered" evidence="1">
    <location>
        <begin position="1"/>
        <end position="197"/>
    </location>
</feature>
<sequence>MSFAGFSLSPPPAAPSRSSLSPSRTMFGASPSRVVSPKEALAGFSQLEVSPQPTRVASNLSSLSLGGFTTPKKSDPPRSPISKSTSKKAAPKFAAMSLGPDSAPTTPKTPKASSTSGTPGSKKRISLNGALSIVSFAKAKNSGSPRKTPSPRKVSFLEDASFLSASGSTPKPSRGATPKSSPSKAPTSRTSAPIVPTDLSPASIEELSISPIPDTPSKALIPVEEEEESTSFLESPCKVAETSIVFQSPSKVDTTMHDVTMMSDYHGTSSTPQTYSFATIDLSDVAQKLCGPFKPELFEQVEYSSALAAPRPFQTRRFVQRRPRVTRKKQLRRKQRFERMFMESAIIKQVDDSRSIEELEAGPMFRTIAARGKLAYALCPRKRQKTQEIAVDEEPYWIADDPEWGVSLIIEARRVVRNGLYNEPIGLTVPELRQQYQRDVKKHGEALHLIRSKRSYEGATKRAYNNDLLTHSIMQPLLRFPMPELSFEFVLQEAISAASKARGEKPKRSKNPRQHIAIFGEPEVPVIEEEEEPQSPTPKLPHFPSTATHHSNAQRKDRLDQGAETLRSKLAELQSVPEPSPSPGPEPLSSPIGPGFTFQVPSFISTPSTTKASDVAEDQEAQEVADEVEEEPEAAPSPIVVFKNRTPGTPNTTFKKRKSLPVSRRLSFSGPLRRASLPAAGSVQLPAVQDRQDPASGSLEVAPTSVVELPVVHNPSSEVDLASRVDAQTSPPPTSSPSSVVVDVRENPDIFGSSQDRQGSPIQTLASLARVFVDAKEMADDKVVVKKEDGRLIVRFKLSDELAALFEDAPTPASPAAAVSPTPAPALETSPSPSPAPVDFAVPLASPSPVSADDDSGEETVEEDDEDQMVEGQNEDQNEEEDEVDEVTVPTPAVCDEDSDLAMLRNFLSKHTAGKAAKAAEATVNTTSPTVASVVSPSPPPSAPIVAANTPERRLQGIWADTPAFSITSSASKASPAVSTGRKPLGVLDANSPSPKKAKRKADDVEEREPSPEKQPPKRTRRAKEDKPEAEMKDSDAEDKPNETPVPPPVPGVRTRAQRAAERGEAPPATKITMRHQGYAKVRNGEKDLATLTRQNTRANKGSALPADEVLEKLKTNPPAVETRAAAAARKNGKSVQWAEKLARSQSEEPPTMTLSPEEEKEVGKATKPKAKATTTKRAAAATATTTKTAPKTAKATSASKLRQPAAATTAASGPKTEGAKVTKKVTAAKKKELGLSANGTPAKRSARIAEKK</sequence>
<feature type="compositionally biased region" description="Low complexity" evidence="1">
    <location>
        <begin position="810"/>
        <end position="821"/>
    </location>
</feature>
<feature type="region of interest" description="Disordered" evidence="1">
    <location>
        <begin position="499"/>
        <end position="558"/>
    </location>
</feature>
<feature type="compositionally biased region" description="Low complexity" evidence="1">
    <location>
        <begin position="15"/>
        <end position="24"/>
    </location>
</feature>
<gene>
    <name evidence="2" type="ORF">CSOJ01_04051</name>
</gene>
<feature type="region of interest" description="Disordered" evidence="1">
    <location>
        <begin position="914"/>
        <end position="950"/>
    </location>
</feature>
<comment type="caution">
    <text evidence="2">The sequence shown here is derived from an EMBL/GenBank/DDBJ whole genome shotgun (WGS) entry which is preliminary data.</text>
</comment>
<feature type="compositionally biased region" description="Polar residues" evidence="1">
    <location>
        <begin position="599"/>
        <end position="612"/>
    </location>
</feature>
<feature type="region of interest" description="Disordered" evidence="1">
    <location>
        <begin position="572"/>
        <end position="701"/>
    </location>
</feature>
<protein>
    <submittedName>
        <fullName evidence="2">Uncharacterized protein</fullName>
    </submittedName>
</protein>
<evidence type="ECO:0000256" key="1">
    <source>
        <dbReference type="SAM" id="MobiDB-lite"/>
    </source>
</evidence>
<name>A0A8H6JKX3_9PEZI</name>
<feature type="compositionally biased region" description="Low complexity" evidence="1">
    <location>
        <begin position="914"/>
        <end position="936"/>
    </location>
</feature>
<proteinExistence type="predicted"/>
<evidence type="ECO:0000313" key="2">
    <source>
        <dbReference type="EMBL" id="KAF6814500.1"/>
    </source>
</evidence>
<feature type="compositionally biased region" description="Acidic residues" evidence="1">
    <location>
        <begin position="852"/>
        <end position="886"/>
    </location>
</feature>
<feature type="region of interest" description="Disordered" evidence="1">
    <location>
        <begin position="810"/>
        <end position="896"/>
    </location>
</feature>
<dbReference type="Proteomes" id="UP000652219">
    <property type="component" value="Unassembled WGS sequence"/>
</dbReference>
<dbReference type="EMBL" id="WIGN01000043">
    <property type="protein sequence ID" value="KAF6814500.1"/>
    <property type="molecule type" value="Genomic_DNA"/>
</dbReference>
<feature type="compositionally biased region" description="Low complexity" evidence="1">
    <location>
        <begin position="841"/>
        <end position="851"/>
    </location>
</feature>
<feature type="compositionally biased region" description="Pro residues" evidence="1">
    <location>
        <begin position="578"/>
        <end position="588"/>
    </location>
</feature>
<feature type="compositionally biased region" description="Low complexity" evidence="1">
    <location>
        <begin position="102"/>
        <end position="120"/>
    </location>
</feature>
<feature type="compositionally biased region" description="Acidic residues" evidence="1">
    <location>
        <begin position="615"/>
        <end position="633"/>
    </location>
</feature>
<feature type="region of interest" description="Disordered" evidence="1">
    <location>
        <begin position="718"/>
        <end position="743"/>
    </location>
</feature>
<accession>A0A8H6JKX3</accession>
<feature type="compositionally biased region" description="Basic and acidic residues" evidence="1">
    <location>
        <begin position="1023"/>
        <end position="1042"/>
    </location>
</feature>
<feature type="compositionally biased region" description="Polar residues" evidence="1">
    <location>
        <begin position="47"/>
        <end position="64"/>
    </location>
</feature>
<keyword evidence="3" id="KW-1185">Reference proteome</keyword>
<dbReference type="AlphaFoldDB" id="A0A8H6JKX3"/>
<evidence type="ECO:0000313" key="3">
    <source>
        <dbReference type="Proteomes" id="UP000652219"/>
    </source>
</evidence>
<feature type="compositionally biased region" description="Low complexity" evidence="1">
    <location>
        <begin position="176"/>
        <end position="193"/>
    </location>
</feature>
<reference evidence="2 3" key="1">
    <citation type="journal article" date="2020" name="Phytopathology">
        <title>Genome Sequence Resources of Colletotrichum truncatum, C. plurivorum, C. musicola, and C. sojae: Four Species Pathogenic to Soybean (Glycine max).</title>
        <authorList>
            <person name="Rogerio F."/>
            <person name="Boufleur T.R."/>
            <person name="Ciampi-Guillardi M."/>
            <person name="Sukno S.A."/>
            <person name="Thon M.R."/>
            <person name="Massola Junior N.S."/>
            <person name="Baroncelli R."/>
        </authorList>
    </citation>
    <scope>NUCLEOTIDE SEQUENCE [LARGE SCALE GENOMIC DNA]</scope>
    <source>
        <strain evidence="2 3">LFN0009</strain>
    </source>
</reference>